<accession>A0ABV2Z1H5</accession>
<evidence type="ECO:0000313" key="3">
    <source>
        <dbReference type="Proteomes" id="UP001550853"/>
    </source>
</evidence>
<comment type="caution">
    <text evidence="2">The sequence shown here is derived from an EMBL/GenBank/DDBJ whole genome shotgun (WGS) entry which is preliminary data.</text>
</comment>
<sequence>MTAPQHPAPQSPDDRTPRNQEPAPDGAASPGGLPVRDFAAYGVTPHAYSRALPPYRGVVAVDAKDFTGYPAVQHGVISQTVPQLLEVSFERAGLAEVWRERRFPAPTGDGYVFGFDPARMPFLIHPWLNTLQEVLAEFNVHSTGAVRIRLRVSLHIGPLPDDGAEFDGNGTPRNDTHRLLDSVPVKAMLAASSENVTQVAAILSDRCYQDAVAGGYTGRHLDHFLEVPATVEGKPFAQRAWLYVPAPSGNLYDPRILGEEVTGARRDPDGHGARNAARADRSAAPGAGRDAAPGADRPGPRADRADAGTGSSVTYAAERGNLNLGTVHGGQNVRNVEAAGDYTEGDHVRGDKVAGNHIAGDYVAGRKAGTVHGAMGDVVHGDKRGGE</sequence>
<protein>
    <submittedName>
        <fullName evidence="2">Uncharacterized protein</fullName>
    </submittedName>
</protein>
<feature type="compositionally biased region" description="Pro residues" evidence="1">
    <location>
        <begin position="1"/>
        <end position="10"/>
    </location>
</feature>
<dbReference type="Proteomes" id="UP001550853">
    <property type="component" value="Unassembled WGS sequence"/>
</dbReference>
<reference evidence="2 3" key="1">
    <citation type="submission" date="2024-06" db="EMBL/GenBank/DDBJ databases">
        <title>The Natural Products Discovery Center: Release of the First 8490 Sequenced Strains for Exploring Actinobacteria Biosynthetic Diversity.</title>
        <authorList>
            <person name="Kalkreuter E."/>
            <person name="Kautsar S.A."/>
            <person name="Yang D."/>
            <person name="Bader C.D."/>
            <person name="Teijaro C.N."/>
            <person name="Fluegel L."/>
            <person name="Davis C.M."/>
            <person name="Simpson J.R."/>
            <person name="Lauterbach L."/>
            <person name="Steele A.D."/>
            <person name="Gui C."/>
            <person name="Meng S."/>
            <person name="Li G."/>
            <person name="Viehrig K."/>
            <person name="Ye F."/>
            <person name="Su P."/>
            <person name="Kiefer A.F."/>
            <person name="Nichols A."/>
            <person name="Cepeda A.J."/>
            <person name="Yan W."/>
            <person name="Fan B."/>
            <person name="Jiang Y."/>
            <person name="Adhikari A."/>
            <person name="Zheng C.-J."/>
            <person name="Schuster L."/>
            <person name="Cowan T.M."/>
            <person name="Smanski M.J."/>
            <person name="Chevrette M.G."/>
            <person name="De Carvalho L.P.S."/>
            <person name="Shen B."/>
        </authorList>
    </citation>
    <scope>NUCLEOTIDE SEQUENCE [LARGE SCALE GENOMIC DNA]</scope>
    <source>
        <strain evidence="2 3">NPDC033039</strain>
    </source>
</reference>
<organism evidence="2 3">
    <name type="scientific">Streptomyces catenulae</name>
    <dbReference type="NCBI Taxonomy" id="66875"/>
    <lineage>
        <taxon>Bacteria</taxon>
        <taxon>Bacillati</taxon>
        <taxon>Actinomycetota</taxon>
        <taxon>Actinomycetes</taxon>
        <taxon>Kitasatosporales</taxon>
        <taxon>Streptomycetaceae</taxon>
        <taxon>Streptomyces</taxon>
    </lineage>
</organism>
<gene>
    <name evidence="2" type="ORF">AB0E61_17320</name>
</gene>
<evidence type="ECO:0000313" key="2">
    <source>
        <dbReference type="EMBL" id="MEU3711847.1"/>
    </source>
</evidence>
<proteinExistence type="predicted"/>
<feature type="region of interest" description="Disordered" evidence="1">
    <location>
        <begin position="1"/>
        <end position="34"/>
    </location>
</feature>
<evidence type="ECO:0000256" key="1">
    <source>
        <dbReference type="SAM" id="MobiDB-lite"/>
    </source>
</evidence>
<keyword evidence="3" id="KW-1185">Reference proteome</keyword>
<feature type="region of interest" description="Disordered" evidence="1">
    <location>
        <begin position="261"/>
        <end position="310"/>
    </location>
</feature>
<feature type="compositionally biased region" description="Basic and acidic residues" evidence="1">
    <location>
        <begin position="261"/>
        <end position="281"/>
    </location>
</feature>
<name>A0ABV2Z1H5_9ACTN</name>
<dbReference type="EMBL" id="JBEZVI010000013">
    <property type="protein sequence ID" value="MEU3711847.1"/>
    <property type="molecule type" value="Genomic_DNA"/>
</dbReference>
<feature type="compositionally biased region" description="Low complexity" evidence="1">
    <location>
        <begin position="282"/>
        <end position="297"/>
    </location>
</feature>
<dbReference type="RefSeq" id="WP_342667930.1">
    <property type="nucleotide sequence ID" value="NZ_JBEZVI010000013.1"/>
</dbReference>